<sequence>MCCGCGASCGYQIGNLVYVFEKLASIVALTAVVVCIMITVAVSLGLGMGLGYNYCTVDLKVMPDSGKSDTSQLRTRDELTEPPPNLRRTQSTTGARRTMPLPSVKNTIALPLNGEYDFPSLLSKLRARNKNVTIELIT</sequence>
<evidence type="ECO:0000256" key="1">
    <source>
        <dbReference type="SAM" id="MobiDB-lite"/>
    </source>
</evidence>
<proteinExistence type="predicted"/>
<accession>A0A2A4J309</accession>
<dbReference type="AlphaFoldDB" id="A0A2A4J309"/>
<protein>
    <submittedName>
        <fullName evidence="3">Uncharacterized protein</fullName>
    </submittedName>
</protein>
<evidence type="ECO:0000313" key="3">
    <source>
        <dbReference type="EMBL" id="PCG66126.1"/>
    </source>
</evidence>
<feature type="region of interest" description="Disordered" evidence="1">
    <location>
        <begin position="65"/>
        <end position="98"/>
    </location>
</feature>
<dbReference type="EMBL" id="NWSH01003544">
    <property type="protein sequence ID" value="PCG66126.1"/>
    <property type="molecule type" value="Genomic_DNA"/>
</dbReference>
<feature type="transmembrane region" description="Helical" evidence="2">
    <location>
        <begin position="26"/>
        <end position="52"/>
    </location>
</feature>
<keyword evidence="2" id="KW-0472">Membrane</keyword>
<reference evidence="3" key="1">
    <citation type="submission" date="2017-09" db="EMBL/GenBank/DDBJ databases">
        <title>Contemporary evolution of a Lepidopteran species, Heliothis virescens, in response to modern agricultural practices.</title>
        <authorList>
            <person name="Fritz M.L."/>
            <person name="Deyonke A.M."/>
            <person name="Papanicolaou A."/>
            <person name="Micinski S."/>
            <person name="Westbrook J."/>
            <person name="Gould F."/>
        </authorList>
    </citation>
    <scope>NUCLEOTIDE SEQUENCE [LARGE SCALE GENOMIC DNA]</scope>
    <source>
        <strain evidence="3">HvINT-</strain>
        <tissue evidence="3">Whole body</tissue>
    </source>
</reference>
<evidence type="ECO:0000256" key="2">
    <source>
        <dbReference type="SAM" id="Phobius"/>
    </source>
</evidence>
<keyword evidence="2" id="KW-1133">Transmembrane helix</keyword>
<name>A0A2A4J309_HELVI</name>
<organism evidence="3">
    <name type="scientific">Heliothis virescens</name>
    <name type="common">Tobacco budworm moth</name>
    <dbReference type="NCBI Taxonomy" id="7102"/>
    <lineage>
        <taxon>Eukaryota</taxon>
        <taxon>Metazoa</taxon>
        <taxon>Ecdysozoa</taxon>
        <taxon>Arthropoda</taxon>
        <taxon>Hexapoda</taxon>
        <taxon>Insecta</taxon>
        <taxon>Pterygota</taxon>
        <taxon>Neoptera</taxon>
        <taxon>Endopterygota</taxon>
        <taxon>Lepidoptera</taxon>
        <taxon>Glossata</taxon>
        <taxon>Ditrysia</taxon>
        <taxon>Noctuoidea</taxon>
        <taxon>Noctuidae</taxon>
        <taxon>Heliothinae</taxon>
        <taxon>Heliothis</taxon>
    </lineage>
</organism>
<keyword evidence="2" id="KW-0812">Transmembrane</keyword>
<comment type="caution">
    <text evidence="3">The sequence shown here is derived from an EMBL/GenBank/DDBJ whole genome shotgun (WGS) entry which is preliminary data.</text>
</comment>
<gene>
    <name evidence="3" type="ORF">B5V51_8140</name>
</gene>